<dbReference type="PANTHER" id="PTHR48084">
    <property type="entry name" value="2-OXOGLUTARATE OXIDOREDUCTASE SUBUNIT KORB-RELATED"/>
    <property type="match status" value="1"/>
</dbReference>
<comment type="catalytic activity">
    <reaction evidence="12">
        <text>a 2-oxocarboxylate + 2 oxidized [2Fe-2S]-[ferredoxin] + CoA = an acyl-CoA + 2 reduced [2Fe-2S]-[ferredoxin] + CO2 + H(+)</text>
        <dbReference type="Rhea" id="RHEA:42316"/>
        <dbReference type="Rhea" id="RHEA-COMP:10000"/>
        <dbReference type="Rhea" id="RHEA-COMP:10001"/>
        <dbReference type="ChEBI" id="CHEBI:15378"/>
        <dbReference type="ChEBI" id="CHEBI:16526"/>
        <dbReference type="ChEBI" id="CHEBI:33737"/>
        <dbReference type="ChEBI" id="CHEBI:33738"/>
        <dbReference type="ChEBI" id="CHEBI:35179"/>
        <dbReference type="ChEBI" id="CHEBI:57287"/>
        <dbReference type="ChEBI" id="CHEBI:58342"/>
        <dbReference type="EC" id="1.2.7.11"/>
    </reaction>
</comment>
<protein>
    <recommendedName>
        <fullName evidence="5">2-oxoacid oxidoreductase (ferredoxin)</fullName>
        <ecNumber evidence="5">1.2.7.11</ecNumber>
    </recommendedName>
</protein>
<dbReference type="OrthoDB" id="30755at2157"/>
<evidence type="ECO:0000256" key="7">
    <source>
        <dbReference type="ARBA" id="ARBA00022842"/>
    </source>
</evidence>
<dbReference type="EC" id="1.2.7.11" evidence="5"/>
<comment type="subunit">
    <text evidence="4">Heterodimer composed of an alpha and a beta subunit.</text>
</comment>
<evidence type="ECO:0000256" key="5">
    <source>
        <dbReference type="ARBA" id="ARBA00012691"/>
    </source>
</evidence>
<dbReference type="GO" id="GO:0030976">
    <property type="term" value="F:thiamine pyrophosphate binding"/>
    <property type="evidence" value="ECO:0007669"/>
    <property type="project" value="InterPro"/>
</dbReference>
<keyword evidence="8" id="KW-0560">Oxidoreductase</keyword>
<dbReference type="Gene3D" id="3.40.50.970">
    <property type="match status" value="1"/>
</dbReference>
<gene>
    <name evidence="15" type="ORF">apy_13660</name>
</gene>
<comment type="cofactor">
    <cofactor evidence="3">
        <name>[4Fe-4S] cluster</name>
        <dbReference type="ChEBI" id="CHEBI:49883"/>
    </cofactor>
</comment>
<comment type="cofactor">
    <cofactor evidence="1">
        <name>Mg(2+)</name>
        <dbReference type="ChEBI" id="CHEBI:18420"/>
    </cofactor>
</comment>
<evidence type="ECO:0000313" key="15">
    <source>
        <dbReference type="EMBL" id="GBF09641.1"/>
    </source>
</evidence>
<evidence type="ECO:0000256" key="11">
    <source>
        <dbReference type="ARBA" id="ARBA00023052"/>
    </source>
</evidence>
<keyword evidence="7" id="KW-0460">Magnesium</keyword>
<dbReference type="InterPro" id="IPR029061">
    <property type="entry name" value="THDP-binding"/>
</dbReference>
<comment type="caution">
    <text evidence="15">The sequence shown here is derived from an EMBL/GenBank/DDBJ whole genome shotgun (WGS) entry which is preliminary data.</text>
</comment>
<dbReference type="FunFam" id="3.40.50.970:FF:000049">
    <property type="entry name" value="2-oxoglutarate ferredoxin oxidoreductase subunit beta"/>
    <property type="match status" value="1"/>
</dbReference>
<dbReference type="Pfam" id="PF02775">
    <property type="entry name" value="TPP_enzyme_C"/>
    <property type="match status" value="1"/>
</dbReference>
<evidence type="ECO:0000256" key="8">
    <source>
        <dbReference type="ARBA" id="ARBA00023002"/>
    </source>
</evidence>
<evidence type="ECO:0000256" key="10">
    <source>
        <dbReference type="ARBA" id="ARBA00023014"/>
    </source>
</evidence>
<dbReference type="InterPro" id="IPR051457">
    <property type="entry name" value="2-oxoacid:Fd_oxidoreductase"/>
</dbReference>
<dbReference type="NCBIfam" id="TIGR02177">
    <property type="entry name" value="PorB_KorB"/>
    <property type="match status" value="1"/>
</dbReference>
<dbReference type="AlphaFoldDB" id="A0A401HB12"/>
<dbReference type="InterPro" id="IPR032686">
    <property type="entry name" value="PFO_beta_C"/>
</dbReference>
<keyword evidence="10" id="KW-0411">Iron-sulfur</keyword>
<dbReference type="InterPro" id="IPR053399">
    <property type="entry name" value="2-oxoacid:Fd_oxidored_beta"/>
</dbReference>
<comment type="cofactor">
    <cofactor evidence="2">
        <name>thiamine diphosphate</name>
        <dbReference type="ChEBI" id="CHEBI:58937"/>
    </cofactor>
</comment>
<dbReference type="CDD" id="cd03375">
    <property type="entry name" value="TPP_OGFOR"/>
    <property type="match status" value="1"/>
</dbReference>
<proteinExistence type="predicted"/>
<accession>A0A401HB12</accession>
<sequence length="309" mass="34453">MARSWLDYKTQAWVQWCPGCGDFGILNSIYRAVSELGIDPENLAVVGGIGCSGRTTYYVKGSNFHALHGRAIPVATGVKLANPHLNVIVVGGDGDLMGIGGGHFVALGRRNLNITVLLFDNAVYGLTKGQAAPTLPAWIKTKALSMPNIHDNINPVLLAFAAGYTFIARGYAYHTQQLKELIKTAVRHRGAALVDILQPCPTYNNIMTNKWYEERIYYVDQEEGYDPIIRTPEEFQKKAPAIAAKLMEFGDRIPLGILYWNQTRESFEERLEKIMPGYMSAPPATRRIELEGKPFLHPFDIFKDRLVTP</sequence>
<dbReference type="InterPro" id="IPR011766">
    <property type="entry name" value="TPP_enzyme_TPP-bd"/>
</dbReference>
<organism evidence="15 16">
    <name type="scientific">Aeropyrum pernix</name>
    <dbReference type="NCBI Taxonomy" id="56636"/>
    <lineage>
        <taxon>Archaea</taxon>
        <taxon>Thermoproteota</taxon>
        <taxon>Thermoprotei</taxon>
        <taxon>Desulfurococcales</taxon>
        <taxon>Desulfurococcaceae</taxon>
        <taxon>Aeropyrum</taxon>
    </lineage>
</organism>
<feature type="domain" description="Pyruvate ferredoxin oxidoreductase beta subunit C-terminal" evidence="14">
    <location>
        <begin position="200"/>
        <end position="274"/>
    </location>
</feature>
<dbReference type="Pfam" id="PF12367">
    <property type="entry name" value="PFO_beta_C"/>
    <property type="match status" value="1"/>
</dbReference>
<reference evidence="15 16" key="1">
    <citation type="submission" date="2017-02" db="EMBL/GenBank/DDBJ databases">
        <title>isolation and characterization of a novel temperate virus Aeropyrum globular virus 1 infecting hyperthermophilic archaeon Aeropyrum.</title>
        <authorList>
            <person name="Yumiya M."/>
            <person name="Yoshida T."/>
            <person name="Sako Y."/>
        </authorList>
    </citation>
    <scope>NUCLEOTIDE SEQUENCE [LARGE SCALE GENOMIC DNA]</scope>
    <source>
        <strain evidence="15 16">YK1-12-2013</strain>
    </source>
</reference>
<evidence type="ECO:0000259" key="14">
    <source>
        <dbReference type="Pfam" id="PF12367"/>
    </source>
</evidence>
<dbReference type="RefSeq" id="WP_131160592.1">
    <property type="nucleotide sequence ID" value="NZ_BDMD01000080.1"/>
</dbReference>
<evidence type="ECO:0000256" key="12">
    <source>
        <dbReference type="ARBA" id="ARBA00048893"/>
    </source>
</evidence>
<dbReference type="Proteomes" id="UP000291213">
    <property type="component" value="Unassembled WGS sequence"/>
</dbReference>
<evidence type="ECO:0000313" key="16">
    <source>
        <dbReference type="Proteomes" id="UP000291213"/>
    </source>
</evidence>
<keyword evidence="9" id="KW-0408">Iron</keyword>
<evidence type="ECO:0000256" key="4">
    <source>
        <dbReference type="ARBA" id="ARBA00011631"/>
    </source>
</evidence>
<dbReference type="GO" id="GO:0019164">
    <property type="term" value="F:pyruvate synthase activity"/>
    <property type="evidence" value="ECO:0007669"/>
    <property type="project" value="UniProtKB-ARBA"/>
</dbReference>
<dbReference type="EMBL" id="BDMD01000080">
    <property type="protein sequence ID" value="GBF09641.1"/>
    <property type="molecule type" value="Genomic_DNA"/>
</dbReference>
<keyword evidence="6" id="KW-0479">Metal-binding</keyword>
<dbReference type="InterPro" id="IPR011896">
    <property type="entry name" value="OFOB"/>
</dbReference>
<evidence type="ECO:0000256" key="1">
    <source>
        <dbReference type="ARBA" id="ARBA00001946"/>
    </source>
</evidence>
<dbReference type="GO" id="GO:0051536">
    <property type="term" value="F:iron-sulfur cluster binding"/>
    <property type="evidence" value="ECO:0007669"/>
    <property type="project" value="UniProtKB-KW"/>
</dbReference>
<evidence type="ECO:0000259" key="13">
    <source>
        <dbReference type="Pfam" id="PF02775"/>
    </source>
</evidence>
<dbReference type="SUPFAM" id="SSF52518">
    <property type="entry name" value="Thiamin diphosphate-binding fold (THDP-binding)"/>
    <property type="match status" value="1"/>
</dbReference>
<dbReference type="GO" id="GO:0046872">
    <property type="term" value="F:metal ion binding"/>
    <property type="evidence" value="ECO:0007669"/>
    <property type="project" value="UniProtKB-KW"/>
</dbReference>
<evidence type="ECO:0000256" key="9">
    <source>
        <dbReference type="ARBA" id="ARBA00023004"/>
    </source>
</evidence>
<keyword evidence="11" id="KW-0786">Thiamine pyrophosphate</keyword>
<evidence type="ECO:0000256" key="3">
    <source>
        <dbReference type="ARBA" id="ARBA00001966"/>
    </source>
</evidence>
<evidence type="ECO:0000256" key="6">
    <source>
        <dbReference type="ARBA" id="ARBA00022723"/>
    </source>
</evidence>
<dbReference type="PANTHER" id="PTHR48084:SF2">
    <property type="entry name" value="PYRUVATE FERREDOXIN_FLAVODOXIN OXIDOREDUCTASE, BETA SUBUNIT"/>
    <property type="match status" value="1"/>
</dbReference>
<evidence type="ECO:0000256" key="2">
    <source>
        <dbReference type="ARBA" id="ARBA00001964"/>
    </source>
</evidence>
<feature type="domain" description="Thiamine pyrophosphate enzyme TPP-binding" evidence="13">
    <location>
        <begin position="49"/>
        <end position="196"/>
    </location>
</feature>
<dbReference type="NCBIfam" id="NF041171">
    <property type="entry name" value="Oxoac_fdxbeta_Archa"/>
    <property type="match status" value="1"/>
</dbReference>
<name>A0A401HB12_AERPX</name>
<dbReference type="GO" id="GO:0018491">
    <property type="term" value="F:2-oxobutyrate synthase activity"/>
    <property type="evidence" value="ECO:0007669"/>
    <property type="project" value="UniProtKB-ARBA"/>
</dbReference>